<evidence type="ECO:0000256" key="1">
    <source>
        <dbReference type="SAM" id="Coils"/>
    </source>
</evidence>
<protein>
    <submittedName>
        <fullName evidence="3">Uncharacterized protein</fullName>
    </submittedName>
</protein>
<feature type="region of interest" description="Disordered" evidence="2">
    <location>
        <begin position="282"/>
        <end position="312"/>
    </location>
</feature>
<feature type="region of interest" description="Disordered" evidence="2">
    <location>
        <begin position="1"/>
        <end position="127"/>
    </location>
</feature>
<keyword evidence="1" id="KW-0175">Coiled coil</keyword>
<accession>A0AAN7Y6W6</accession>
<dbReference type="Proteomes" id="UP001309876">
    <property type="component" value="Unassembled WGS sequence"/>
</dbReference>
<comment type="caution">
    <text evidence="3">The sequence shown here is derived from an EMBL/GenBank/DDBJ whole genome shotgun (WGS) entry which is preliminary data.</text>
</comment>
<feature type="compositionally biased region" description="Basic and acidic residues" evidence="2">
    <location>
        <begin position="44"/>
        <end position="62"/>
    </location>
</feature>
<feature type="coiled-coil region" evidence="1">
    <location>
        <begin position="164"/>
        <end position="213"/>
    </location>
</feature>
<evidence type="ECO:0000313" key="4">
    <source>
        <dbReference type="Proteomes" id="UP001309876"/>
    </source>
</evidence>
<dbReference type="EMBL" id="JAVRRJ010000004">
    <property type="protein sequence ID" value="KAK5085886.1"/>
    <property type="molecule type" value="Genomic_DNA"/>
</dbReference>
<reference evidence="3 4" key="1">
    <citation type="submission" date="2023-08" db="EMBL/GenBank/DDBJ databases">
        <title>Black Yeasts Isolated from many extreme environments.</title>
        <authorList>
            <person name="Coleine C."/>
            <person name="Stajich J.E."/>
            <person name="Selbmann L."/>
        </authorList>
    </citation>
    <scope>NUCLEOTIDE SEQUENCE [LARGE SCALE GENOMIC DNA]</scope>
    <source>
        <strain evidence="3 4">CCFEE 5910</strain>
    </source>
</reference>
<keyword evidence="4" id="KW-1185">Reference proteome</keyword>
<gene>
    <name evidence="3" type="ORF">LTR05_005175</name>
</gene>
<evidence type="ECO:0000256" key="2">
    <source>
        <dbReference type="SAM" id="MobiDB-lite"/>
    </source>
</evidence>
<dbReference type="PANTHER" id="PTHR40644:SF1">
    <property type="entry name" value="UPF0653 PROTEIN C607.02C"/>
    <property type="match status" value="1"/>
</dbReference>
<proteinExistence type="predicted"/>
<feature type="compositionally biased region" description="Polar residues" evidence="2">
    <location>
        <begin position="111"/>
        <end position="122"/>
    </location>
</feature>
<feature type="compositionally biased region" description="Low complexity" evidence="2">
    <location>
        <begin position="100"/>
        <end position="109"/>
    </location>
</feature>
<name>A0AAN7Y6W6_9EURO</name>
<sequence length="336" mass="37560">MPTKHKRKREDDKSNFDLPPSSKAKPLPVIAPTKDFLTPRKRQKLNDGKSNRKKSTKNDSNDMPKTFARLMAWHKEGKKIGGGLDDGSKPAKKSKKKQQSSETATAETATKSDPPSTNSTIPKIQPGETLTDFAIRVDQSLPLTSLAKSNINPNTSLPADLLAKEKKSKHLTKHNKRLARMQAEWRNTEAKLNAKEEEEAEQNEEKLAEEKLLWDGVRMTGKKGKKRLVEDDDPWKVLEKKRREEDGRRERGAVIGLTAKDQAQAPPVLGAVKNIFKERAVAAPARTSESSGFAERNGLSRPTRKGGYSQVAEQAKRQHIQGVLRRAQDHRHGIPV</sequence>
<dbReference type="PANTHER" id="PTHR40644">
    <property type="entry name" value="UPF0653 PROTEIN C607.02C"/>
    <property type="match status" value="1"/>
</dbReference>
<organism evidence="3 4">
    <name type="scientific">Lithohypha guttulata</name>
    <dbReference type="NCBI Taxonomy" id="1690604"/>
    <lineage>
        <taxon>Eukaryota</taxon>
        <taxon>Fungi</taxon>
        <taxon>Dikarya</taxon>
        <taxon>Ascomycota</taxon>
        <taxon>Pezizomycotina</taxon>
        <taxon>Eurotiomycetes</taxon>
        <taxon>Chaetothyriomycetidae</taxon>
        <taxon>Chaetothyriales</taxon>
        <taxon>Trichomeriaceae</taxon>
        <taxon>Lithohypha</taxon>
    </lineage>
</organism>
<evidence type="ECO:0000313" key="3">
    <source>
        <dbReference type="EMBL" id="KAK5085886.1"/>
    </source>
</evidence>
<dbReference type="AlphaFoldDB" id="A0AAN7Y6W6"/>